<dbReference type="GeneTree" id="ENSGT00940000161588"/>
<feature type="region of interest" description="Disordered" evidence="7">
    <location>
        <begin position="1321"/>
        <end position="1349"/>
    </location>
</feature>
<reference evidence="9" key="2">
    <citation type="submission" date="2025-08" db="UniProtKB">
        <authorList>
            <consortium name="Ensembl"/>
        </authorList>
    </citation>
    <scope>IDENTIFICATION</scope>
</reference>
<dbReference type="FunFam" id="3.30.160.60:FF:002353">
    <property type="entry name" value="Zinc finger protein 646"/>
    <property type="match status" value="2"/>
</dbReference>
<feature type="domain" description="C2H2-type" evidence="8">
    <location>
        <begin position="1220"/>
        <end position="1247"/>
    </location>
</feature>
<feature type="region of interest" description="Disordered" evidence="7">
    <location>
        <begin position="340"/>
        <end position="367"/>
    </location>
</feature>
<feature type="domain" description="C2H2-type" evidence="8">
    <location>
        <begin position="496"/>
        <end position="518"/>
    </location>
</feature>
<feature type="domain" description="C2H2-type" evidence="8">
    <location>
        <begin position="1448"/>
        <end position="1475"/>
    </location>
</feature>
<evidence type="ECO:0000256" key="3">
    <source>
        <dbReference type="ARBA" id="ARBA00022771"/>
    </source>
</evidence>
<protein>
    <submittedName>
        <fullName evidence="9">Zinc finger protein 646</fullName>
    </submittedName>
</protein>
<keyword evidence="4" id="KW-0862">Zinc</keyword>
<feature type="compositionally biased region" description="Basic residues" evidence="7">
    <location>
        <begin position="1159"/>
        <end position="1169"/>
    </location>
</feature>
<keyword evidence="3 6" id="KW-0863">Zinc-finger</keyword>
<feature type="region of interest" description="Disordered" evidence="7">
    <location>
        <begin position="1046"/>
        <end position="1070"/>
    </location>
</feature>
<dbReference type="SUPFAM" id="SSF57667">
    <property type="entry name" value="beta-beta-alpha zinc fingers"/>
    <property type="match status" value="17"/>
</dbReference>
<dbReference type="FunFam" id="3.30.160.60:FF:001345">
    <property type="entry name" value="zinc finger protein 646"/>
    <property type="match status" value="3"/>
</dbReference>
<feature type="domain" description="C2H2-type" evidence="8">
    <location>
        <begin position="226"/>
        <end position="253"/>
    </location>
</feature>
<feature type="region of interest" description="Disordered" evidence="7">
    <location>
        <begin position="443"/>
        <end position="492"/>
    </location>
</feature>
<evidence type="ECO:0000256" key="1">
    <source>
        <dbReference type="ARBA" id="ARBA00022723"/>
    </source>
</evidence>
<gene>
    <name evidence="9" type="primary">ZNF646</name>
</gene>
<dbReference type="Pfam" id="PF00096">
    <property type="entry name" value="zf-C2H2"/>
    <property type="match status" value="15"/>
</dbReference>
<feature type="compositionally biased region" description="Polar residues" evidence="7">
    <location>
        <begin position="351"/>
        <end position="364"/>
    </location>
</feature>
<dbReference type="Pfam" id="PF12874">
    <property type="entry name" value="zf-met"/>
    <property type="match status" value="2"/>
</dbReference>
<dbReference type="SMART" id="SM00355">
    <property type="entry name" value="ZnF_C2H2"/>
    <property type="match status" value="30"/>
</dbReference>
<feature type="domain" description="C2H2-type" evidence="8">
    <location>
        <begin position="48"/>
        <end position="75"/>
    </location>
</feature>
<dbReference type="PROSITE" id="PS50157">
    <property type="entry name" value="ZINC_FINGER_C2H2_2"/>
    <property type="match status" value="30"/>
</dbReference>
<dbReference type="FunFam" id="3.30.160.60:FF:000729">
    <property type="entry name" value="Zinc finger protein 646"/>
    <property type="match status" value="4"/>
</dbReference>
<feature type="domain" description="C2H2-type" evidence="8">
    <location>
        <begin position="1357"/>
        <end position="1380"/>
    </location>
</feature>
<proteinExistence type="predicted"/>
<dbReference type="InterPro" id="IPR050826">
    <property type="entry name" value="Krueppel_C2H2_ZnFinger"/>
</dbReference>
<dbReference type="InterPro" id="IPR013087">
    <property type="entry name" value="Znf_C2H2_type"/>
</dbReference>
<feature type="domain" description="C2H2-type" evidence="8">
    <location>
        <begin position="1098"/>
        <end position="1125"/>
    </location>
</feature>
<feature type="domain" description="C2H2-type" evidence="8">
    <location>
        <begin position="1384"/>
        <end position="1411"/>
    </location>
</feature>
<feature type="domain" description="C2H2-type" evidence="8">
    <location>
        <begin position="914"/>
        <end position="941"/>
    </location>
</feature>
<keyword evidence="1" id="KW-0479">Metal-binding</keyword>
<feature type="domain" description="C2H2-type" evidence="8">
    <location>
        <begin position="76"/>
        <end position="104"/>
    </location>
</feature>
<dbReference type="GO" id="GO:0043035">
    <property type="term" value="F:chromatin insulator sequence binding"/>
    <property type="evidence" value="ECO:0000318"/>
    <property type="project" value="GO_Central"/>
</dbReference>
<dbReference type="Pfam" id="PF13912">
    <property type="entry name" value="zf-C2H2_6"/>
    <property type="match status" value="1"/>
</dbReference>
<feature type="domain" description="C2H2-type" evidence="8">
    <location>
        <begin position="560"/>
        <end position="587"/>
    </location>
</feature>
<accession>A0A803TJ99</accession>
<keyword evidence="2" id="KW-0677">Repeat</keyword>
<feature type="domain" description="C2H2-type" evidence="8">
    <location>
        <begin position="523"/>
        <end position="545"/>
    </location>
</feature>
<dbReference type="Ensembl" id="ENSACAT00000053335.1">
    <property type="protein sequence ID" value="ENSACAP00000035289.1"/>
    <property type="gene ID" value="ENSACAG00000035658.1"/>
</dbReference>
<feature type="domain" description="C2H2-type" evidence="8">
    <location>
        <begin position="1304"/>
        <end position="1331"/>
    </location>
</feature>
<feature type="domain" description="C2H2-type" evidence="8">
    <location>
        <begin position="21"/>
        <end position="43"/>
    </location>
</feature>
<dbReference type="FunFam" id="3.30.160.60:FF:000446">
    <property type="entry name" value="Zinc finger protein"/>
    <property type="match status" value="1"/>
</dbReference>
<organism evidence="9 10">
    <name type="scientific">Anolis carolinensis</name>
    <name type="common">Green anole</name>
    <name type="synonym">American chameleon</name>
    <dbReference type="NCBI Taxonomy" id="28377"/>
    <lineage>
        <taxon>Eukaryota</taxon>
        <taxon>Metazoa</taxon>
        <taxon>Chordata</taxon>
        <taxon>Craniata</taxon>
        <taxon>Vertebrata</taxon>
        <taxon>Euteleostomi</taxon>
        <taxon>Lepidosauria</taxon>
        <taxon>Squamata</taxon>
        <taxon>Bifurcata</taxon>
        <taxon>Unidentata</taxon>
        <taxon>Episquamata</taxon>
        <taxon>Toxicofera</taxon>
        <taxon>Iguania</taxon>
        <taxon>Dactyloidae</taxon>
        <taxon>Anolis</taxon>
    </lineage>
</organism>
<feature type="domain" description="C2H2-type" evidence="8">
    <location>
        <begin position="1248"/>
        <end position="1278"/>
    </location>
</feature>
<evidence type="ECO:0000256" key="5">
    <source>
        <dbReference type="ARBA" id="ARBA00023242"/>
    </source>
</evidence>
<dbReference type="GO" id="GO:0006357">
    <property type="term" value="P:regulation of transcription by RNA polymerase II"/>
    <property type="evidence" value="ECO:0000318"/>
    <property type="project" value="GO_Central"/>
</dbReference>
<dbReference type="FunFam" id="3.30.160.60:FF:001841">
    <property type="entry name" value="Zinc finger protein 646"/>
    <property type="match status" value="1"/>
</dbReference>
<feature type="domain" description="C2H2-type" evidence="8">
    <location>
        <begin position="171"/>
        <end position="194"/>
    </location>
</feature>
<feature type="domain" description="C2H2-type" evidence="8">
    <location>
        <begin position="1277"/>
        <end position="1304"/>
    </location>
</feature>
<feature type="domain" description="C2H2-type" evidence="8">
    <location>
        <begin position="1126"/>
        <end position="1153"/>
    </location>
</feature>
<evidence type="ECO:0000256" key="2">
    <source>
        <dbReference type="ARBA" id="ARBA00022737"/>
    </source>
</evidence>
<feature type="domain" description="C2H2-type" evidence="8">
    <location>
        <begin position="636"/>
        <end position="663"/>
    </location>
</feature>
<feature type="domain" description="C2H2-type" evidence="8">
    <location>
        <begin position="382"/>
        <end position="404"/>
    </location>
</feature>
<reference evidence="9" key="1">
    <citation type="submission" date="2009-12" db="EMBL/GenBank/DDBJ databases">
        <title>The Genome Sequence of Anolis carolinensis (Green Anole Lizard).</title>
        <authorList>
            <consortium name="The Genome Sequencing Platform"/>
            <person name="Di Palma F."/>
            <person name="Alfoldi J."/>
            <person name="Heiman D."/>
            <person name="Young S."/>
            <person name="Grabherr M."/>
            <person name="Johnson J."/>
            <person name="Lander E.S."/>
            <person name="Lindblad-Toh K."/>
        </authorList>
    </citation>
    <scope>NUCLEOTIDE SEQUENCE [LARGE SCALE GENOMIC DNA]</scope>
    <source>
        <strain evidence="9">JBL SC #1</strain>
    </source>
</reference>
<evidence type="ECO:0000313" key="10">
    <source>
        <dbReference type="Proteomes" id="UP000001646"/>
    </source>
</evidence>
<dbReference type="Gene3D" id="3.30.160.60">
    <property type="entry name" value="Classic Zinc Finger"/>
    <property type="match status" value="19"/>
</dbReference>
<evidence type="ECO:0000313" key="9">
    <source>
        <dbReference type="Ensembl" id="ENSACAP00000035289.1"/>
    </source>
</evidence>
<feature type="compositionally biased region" description="Acidic residues" evidence="7">
    <location>
        <begin position="341"/>
        <end position="350"/>
    </location>
</feature>
<dbReference type="GO" id="GO:0005694">
    <property type="term" value="C:chromosome"/>
    <property type="evidence" value="ECO:0000318"/>
    <property type="project" value="GO_Central"/>
</dbReference>
<keyword evidence="5" id="KW-0539">Nucleus</keyword>
<reference evidence="9" key="3">
    <citation type="submission" date="2025-09" db="UniProtKB">
        <authorList>
            <consortium name="Ensembl"/>
        </authorList>
    </citation>
    <scope>IDENTIFICATION</scope>
</reference>
<feature type="region of interest" description="Disordered" evidence="7">
    <location>
        <begin position="1140"/>
        <end position="1185"/>
    </location>
</feature>
<name>A0A803TJ99_ANOCA</name>
<feature type="domain" description="C2H2-type" evidence="8">
    <location>
        <begin position="868"/>
        <end position="895"/>
    </location>
</feature>
<dbReference type="InParanoid" id="A0A803TJ99"/>
<dbReference type="PROSITE" id="PS00028">
    <property type="entry name" value="ZINC_FINGER_C2H2_1"/>
    <property type="match status" value="25"/>
</dbReference>
<dbReference type="Pfam" id="PF13894">
    <property type="entry name" value="zf-C2H2_4"/>
    <property type="match status" value="1"/>
</dbReference>
<feature type="domain" description="C2H2-type" evidence="8">
    <location>
        <begin position="802"/>
        <end position="824"/>
    </location>
</feature>
<feature type="domain" description="C2H2-type" evidence="8">
    <location>
        <begin position="409"/>
        <end position="436"/>
    </location>
</feature>
<evidence type="ECO:0000259" key="8">
    <source>
        <dbReference type="PROSITE" id="PS50157"/>
    </source>
</evidence>
<dbReference type="PANTHER" id="PTHR24377">
    <property type="entry name" value="IP01015P-RELATED"/>
    <property type="match status" value="1"/>
</dbReference>
<feature type="domain" description="C2H2-type" evidence="8">
    <location>
        <begin position="709"/>
        <end position="736"/>
    </location>
</feature>
<feature type="domain" description="C2H2-type" evidence="8">
    <location>
        <begin position="1412"/>
        <end position="1441"/>
    </location>
</feature>
<feature type="compositionally biased region" description="Basic and acidic residues" evidence="7">
    <location>
        <begin position="455"/>
        <end position="467"/>
    </location>
</feature>
<dbReference type="GO" id="GO:0008270">
    <property type="term" value="F:zinc ion binding"/>
    <property type="evidence" value="ECO:0007669"/>
    <property type="project" value="UniProtKB-KW"/>
</dbReference>
<evidence type="ECO:0000256" key="4">
    <source>
        <dbReference type="ARBA" id="ARBA00022833"/>
    </source>
</evidence>
<feature type="domain" description="C2H2-type" evidence="8">
    <location>
        <begin position="829"/>
        <end position="858"/>
    </location>
</feature>
<keyword evidence="10" id="KW-1185">Reference proteome</keyword>
<feature type="domain" description="C2H2-type" evidence="8">
    <location>
        <begin position="198"/>
        <end position="225"/>
    </location>
</feature>
<sequence length="1484" mass="167915">MAEGDAALACEQPAEQEERPYKCKQCPRSYRHAGSLVNHRHTHEVGLFHCLVCRKDFSNPMALKSHLRTHLEEKRHKCLDCGRGFRTSSQLANHRCVARLNQEQEEKEESNGDSCTFQKVQDISSSDGDACSGMEGSSRSLLTNLEKYIAESVVPAAMMGGLRATEDERRYKCNQCDKAYKHAGSLTNHKQSHTLGVYQCAMCFKAFSNLMALKSHTRLHSEYRPYKCRFCHKAFRLPSELLSHQKAHNQDESKMTGLPAWEGSEHSIWEEESIETLAKLDIYQPPPAGTNLGDSAPCSLKDTSKAGGGERCNPDGELCVRCGGTFADEEELKEHSCLYPEEADEEEEESNSPSQPAPGSNGTWEASLKGEDDYSLLEERPFRCGDCGRTYRHAGSLINHKKSHQIGVYSCTVCSKQLYNLAALKNHLRVHLKSKLSSSVMEEASQHLSAVSDMHQGEDSPGDHRDYSSQPPDVWRGASCPKEEEERGIEEEDRPYRCGDCGRSYRHRGSLVNHRHTHQTGIFQCSICPKQYSNLMALRNHVRVHLRAARMRGREQGGGLTCSRCGESFEEEAEFQLHQLRHLPSAEDIEAAAVPKLSGFHPQEADLLQAIKQDVEALENGASVAEDVLPDSKVAHVCHQCGMTFASADVLQSHVLQHSSERELAEGMAERTDSPSSLQRLYGCDQCGKSYRHSGSLINHKQTHQTGDFSCSVCSKHFQNVASLKSHLRGHQRPRRTQCEATMAMNEDEAGELEDGAAFPGLLPSGDELSDSFHVLEEDALPNGWQSQVPSPLSGDTEVTPYLCDQCGLDFNQASSLVIHKQTHQLGIYQCSLCPKEYSSLVALKNHFHALLHEEGETQGDEQDLLSHICGYCGQTFDDMASLEKHSEGHLEEKAAALADTSMQLRRASRIGDYQCSVCCRPYPNLSAYKNHLRNHPRCKISGSVPINRQPVTVTAEDPPFSYTVAKEEPLDHRVTVLQNREDLPYAKSPVSPIREEKSGRQLKASQPECKKAQLFDICGELYEGKTVLEAHWPLHFAQEDKKLEEEKDVIGGEENSPAAEEEDSSSERPFQCDMCERSYKHAGSLINHKQTHKTGLFHCSICQKQFYNLMALKNHNRTHYETKRYRCPECPKAFRLQKQLASHQRVHRERKRDSSAHPSRRSLHAKRAGKTENSAQPLNAAKQCPDPEERPYWCRECGRTYRHAGSLLNHQKSHKVGHFTCSLCSKAYPNLMSLKNHQRIHYEVKRHQCPDCGKTFKWQRQLLKHQRRPNPCVGSFPCHLCSKHFSNHIALKNHSRIHTKKRYECSECGKNYRASKDLMHHRRRHQREEVGDIAEEDELSPLGTVPTNQTLEERPYKCDRCERTYRHAGSLINHKQAHATGLYRCPTCEKEFYNRLALKNHLHTHKDKKRHRCPHCSRTFRTARRLAAHTKACCRTKEEEEEEEAAFVCPVCSQTFFQQLSFQQHQLSHAKDDGHPVSTGAGS</sequence>
<evidence type="ECO:0000256" key="7">
    <source>
        <dbReference type="SAM" id="MobiDB-lite"/>
    </source>
</evidence>
<evidence type="ECO:0000256" key="6">
    <source>
        <dbReference type="PROSITE-ProRule" id="PRU00042"/>
    </source>
</evidence>
<dbReference type="Proteomes" id="UP000001646">
    <property type="component" value="Unplaced"/>
</dbReference>
<dbReference type="InterPro" id="IPR036236">
    <property type="entry name" value="Znf_C2H2_sf"/>
</dbReference>
<feature type="domain" description="C2H2-type" evidence="8">
    <location>
        <begin position="1071"/>
        <end position="1093"/>
    </location>
</feature>
<feature type="domain" description="C2H2-type" evidence="8">
    <location>
        <begin position="682"/>
        <end position="704"/>
    </location>
</feature>
<feature type="domain" description="C2H2-type" evidence="8">
    <location>
        <begin position="1193"/>
        <end position="1215"/>
    </location>
</feature>